<reference evidence="3 4" key="1">
    <citation type="submission" date="2020-08" db="EMBL/GenBank/DDBJ databases">
        <title>Genomic Encyclopedia of Type Strains, Phase IV (KMG-IV): sequencing the most valuable type-strain genomes for metagenomic binning, comparative biology and taxonomic classification.</title>
        <authorList>
            <person name="Goeker M."/>
        </authorList>
    </citation>
    <scope>NUCLEOTIDE SEQUENCE [LARGE SCALE GENOMIC DNA]</scope>
    <source>
        <strain evidence="3 4">DSM 102235</strain>
    </source>
</reference>
<dbReference type="Pfam" id="PF00795">
    <property type="entry name" value="CN_hydrolase"/>
    <property type="match status" value="1"/>
</dbReference>
<evidence type="ECO:0000259" key="2">
    <source>
        <dbReference type="PROSITE" id="PS50263"/>
    </source>
</evidence>
<dbReference type="GO" id="GO:0016811">
    <property type="term" value="F:hydrolase activity, acting on carbon-nitrogen (but not peptide) bonds, in linear amides"/>
    <property type="evidence" value="ECO:0007669"/>
    <property type="project" value="InterPro"/>
</dbReference>
<dbReference type="InterPro" id="IPR045254">
    <property type="entry name" value="Nit1/2_C-N_Hydrolase"/>
</dbReference>
<dbReference type="Proteomes" id="UP000541426">
    <property type="component" value="Unassembled WGS sequence"/>
</dbReference>
<gene>
    <name evidence="3" type="ORF">GGQ68_000092</name>
</gene>
<dbReference type="AlphaFoldDB" id="A0A7W6DIA2"/>
<dbReference type="PANTHER" id="PTHR23088:SF27">
    <property type="entry name" value="DEAMINATED GLUTATHIONE AMIDASE"/>
    <property type="match status" value="1"/>
</dbReference>
<dbReference type="EMBL" id="JACIEJ010000001">
    <property type="protein sequence ID" value="MBB3983781.1"/>
    <property type="molecule type" value="Genomic_DNA"/>
</dbReference>
<dbReference type="PANTHER" id="PTHR23088">
    <property type="entry name" value="NITRILASE-RELATED"/>
    <property type="match status" value="1"/>
</dbReference>
<protein>
    <submittedName>
        <fullName evidence="3">Putative amidohydrolase</fullName>
    </submittedName>
</protein>
<evidence type="ECO:0000313" key="4">
    <source>
        <dbReference type="Proteomes" id="UP000541426"/>
    </source>
</evidence>
<dbReference type="InterPro" id="IPR003010">
    <property type="entry name" value="C-N_Hydrolase"/>
</dbReference>
<dbReference type="SUPFAM" id="SSF56317">
    <property type="entry name" value="Carbon-nitrogen hydrolase"/>
    <property type="match status" value="1"/>
</dbReference>
<feature type="domain" description="CN hydrolase" evidence="2">
    <location>
        <begin position="1"/>
        <end position="254"/>
    </location>
</feature>
<keyword evidence="4" id="KW-1185">Reference proteome</keyword>
<keyword evidence="1 3" id="KW-0378">Hydrolase</keyword>
<proteinExistence type="predicted"/>
<dbReference type="PROSITE" id="PS50263">
    <property type="entry name" value="CN_HYDROLASE"/>
    <property type="match status" value="1"/>
</dbReference>
<dbReference type="InterPro" id="IPR036526">
    <property type="entry name" value="C-N_Hydrolase_sf"/>
</dbReference>
<evidence type="ECO:0000313" key="3">
    <source>
        <dbReference type="EMBL" id="MBB3983781.1"/>
    </source>
</evidence>
<accession>A0A7W6DIA2</accession>
<dbReference type="CDD" id="cd07572">
    <property type="entry name" value="nit"/>
    <property type="match status" value="1"/>
</dbReference>
<organism evidence="3 4">
    <name type="scientific">Sagittula marina</name>
    <dbReference type="NCBI Taxonomy" id="943940"/>
    <lineage>
        <taxon>Bacteria</taxon>
        <taxon>Pseudomonadati</taxon>
        <taxon>Pseudomonadota</taxon>
        <taxon>Alphaproteobacteria</taxon>
        <taxon>Rhodobacterales</taxon>
        <taxon>Roseobacteraceae</taxon>
        <taxon>Sagittula</taxon>
    </lineage>
</organism>
<evidence type="ECO:0000256" key="1">
    <source>
        <dbReference type="ARBA" id="ARBA00022801"/>
    </source>
</evidence>
<dbReference type="RefSeq" id="WP_183962381.1">
    <property type="nucleotide sequence ID" value="NZ_BAABBZ010000012.1"/>
</dbReference>
<sequence length="278" mass="29957">MRVALLQMTSSDDPVENSATLREMLRAAKGAGAEIALTPEVTNCVSMDRAHQHRVLAPQEDDQLLHMVQSESQALGLWVLLGSLAVKSDPPEQRFANRSLMISPEGAVTATYDKMHMFDVQVSEAETYRESSGYAPGDRAVTTQALGATFGLTICYDLRFAYLYRALAQAGAQILTVPAAFSPGTGPAHWQPLLQARAIETGCFVLAPAQCGTHPAQSGKSRQTYGHSMVIAPWGEVLLDAGTDPGVHCVDLDLAKVEDARRKVPALTHDRTFKGPDA</sequence>
<comment type="caution">
    <text evidence="3">The sequence shown here is derived from an EMBL/GenBank/DDBJ whole genome shotgun (WGS) entry which is preliminary data.</text>
</comment>
<dbReference type="Gene3D" id="3.60.110.10">
    <property type="entry name" value="Carbon-nitrogen hydrolase"/>
    <property type="match status" value="1"/>
</dbReference>
<name>A0A7W6DIA2_9RHOB</name>